<keyword evidence="2" id="KW-1185">Reference proteome</keyword>
<sequence>MSILQKAELCGGQVGEEGLDEDMQVLFHCRRSFPKVRIHKLYAKLEDGVDNFGASVSNPQSTTVGGLAQSPGLILGPSGDGEPDHVENAMREDDSDDESDHILGNNEEGTPRNLAARQGSSSSRVQYWVMESDHLKYHGRCKEFGNGCTWIICITLQQRKGNWEVRRYNGTHTCLATSILSDHRQLDHHVICARIFSLVRADAAVRIKVLQEVTEAPYGFRPSYRKVWMAKQKAVAQIYGDWEKSYAELPR</sequence>
<feature type="compositionally biased region" description="Basic and acidic residues" evidence="1">
    <location>
        <begin position="82"/>
        <end position="92"/>
    </location>
</feature>
<gene>
    <name evidence="3" type="primary">LOC107467749</name>
</gene>
<dbReference type="OrthoDB" id="683469at2759"/>
<protein>
    <submittedName>
        <fullName evidence="3">Uncharacterized protein LOC107467749</fullName>
    </submittedName>
</protein>
<dbReference type="RefSeq" id="XP_015942412.1">
    <property type="nucleotide sequence ID" value="XM_016086926.1"/>
</dbReference>
<proteinExistence type="predicted"/>
<dbReference type="GeneID" id="107467749"/>
<reference evidence="2" key="1">
    <citation type="journal article" date="2016" name="Nat. Genet.">
        <title>The genome sequences of Arachis duranensis and Arachis ipaensis, the diploid ancestors of cultivated peanut.</title>
        <authorList>
            <person name="Bertioli D.J."/>
            <person name="Cannon S.B."/>
            <person name="Froenicke L."/>
            <person name="Huang G."/>
            <person name="Farmer A.D."/>
            <person name="Cannon E.K."/>
            <person name="Liu X."/>
            <person name="Gao D."/>
            <person name="Clevenger J."/>
            <person name="Dash S."/>
            <person name="Ren L."/>
            <person name="Moretzsohn M.C."/>
            <person name="Shirasawa K."/>
            <person name="Huang W."/>
            <person name="Vidigal B."/>
            <person name="Abernathy B."/>
            <person name="Chu Y."/>
            <person name="Niederhuth C.E."/>
            <person name="Umale P."/>
            <person name="Araujo A.C."/>
            <person name="Kozik A."/>
            <person name="Kim K.D."/>
            <person name="Burow M.D."/>
            <person name="Varshney R.K."/>
            <person name="Wang X."/>
            <person name="Zhang X."/>
            <person name="Barkley N."/>
            <person name="Guimaraes P.M."/>
            <person name="Isobe S."/>
            <person name="Guo B."/>
            <person name="Liao B."/>
            <person name="Stalker H.T."/>
            <person name="Schmitz R.J."/>
            <person name="Scheffler B.E."/>
            <person name="Leal-Bertioli S.C."/>
            <person name="Xun X."/>
            <person name="Jackson S.A."/>
            <person name="Michelmore R."/>
            <person name="Ozias-Akins P."/>
        </authorList>
    </citation>
    <scope>NUCLEOTIDE SEQUENCE [LARGE SCALE GENOMIC DNA]</scope>
    <source>
        <strain evidence="2">cv. V14167</strain>
    </source>
</reference>
<dbReference type="PANTHER" id="PTHR31973">
    <property type="entry name" value="POLYPROTEIN, PUTATIVE-RELATED"/>
    <property type="match status" value="1"/>
</dbReference>
<evidence type="ECO:0000313" key="2">
    <source>
        <dbReference type="Proteomes" id="UP000515211"/>
    </source>
</evidence>
<feature type="region of interest" description="Disordered" evidence="1">
    <location>
        <begin position="59"/>
        <end position="119"/>
    </location>
</feature>
<reference evidence="3" key="2">
    <citation type="submission" date="2025-08" db="UniProtKB">
        <authorList>
            <consortium name="RefSeq"/>
        </authorList>
    </citation>
    <scope>IDENTIFICATION</scope>
    <source>
        <tissue evidence="3">Whole plant</tissue>
    </source>
</reference>
<name>A0A6P4C7Q8_ARADU</name>
<dbReference type="PANTHER" id="PTHR31973:SF195">
    <property type="entry name" value="MUDR FAMILY TRANSPOSASE"/>
    <property type="match status" value="1"/>
</dbReference>
<dbReference type="Proteomes" id="UP000515211">
    <property type="component" value="Chromosome 9"/>
</dbReference>
<organism evidence="2 3">
    <name type="scientific">Arachis duranensis</name>
    <name type="common">Wild peanut</name>
    <dbReference type="NCBI Taxonomy" id="130453"/>
    <lineage>
        <taxon>Eukaryota</taxon>
        <taxon>Viridiplantae</taxon>
        <taxon>Streptophyta</taxon>
        <taxon>Embryophyta</taxon>
        <taxon>Tracheophyta</taxon>
        <taxon>Spermatophyta</taxon>
        <taxon>Magnoliopsida</taxon>
        <taxon>eudicotyledons</taxon>
        <taxon>Gunneridae</taxon>
        <taxon>Pentapetalae</taxon>
        <taxon>rosids</taxon>
        <taxon>fabids</taxon>
        <taxon>Fabales</taxon>
        <taxon>Fabaceae</taxon>
        <taxon>Papilionoideae</taxon>
        <taxon>50 kb inversion clade</taxon>
        <taxon>dalbergioids sensu lato</taxon>
        <taxon>Dalbergieae</taxon>
        <taxon>Pterocarpus clade</taxon>
        <taxon>Arachis</taxon>
    </lineage>
</organism>
<evidence type="ECO:0000256" key="1">
    <source>
        <dbReference type="SAM" id="MobiDB-lite"/>
    </source>
</evidence>
<evidence type="ECO:0000313" key="3">
    <source>
        <dbReference type="RefSeq" id="XP_015942412.1"/>
    </source>
</evidence>
<accession>A0A6P4C7Q8</accession>
<dbReference type="AlphaFoldDB" id="A0A6P4C7Q8"/>
<dbReference type="KEGG" id="adu:107467749"/>